<dbReference type="AlphaFoldDB" id="A0A1G6Q6R1"/>
<sequence length="114" mass="12493">MGTVSRFEDLEIGKLARELSKRICSFTLKELFSKDQIRGSSGSAMDNIAEGFKRSLRLTGINFPGFVKGTCGEVKFQLYRALDLQCITGEERVGSCNQLSTGTSLPALYLNDGC</sequence>
<dbReference type="RefSeq" id="WP_090389905.1">
    <property type="nucleotide sequence ID" value="NZ_FMZO01000004.1"/>
</dbReference>
<reference evidence="2" key="1">
    <citation type="submission" date="2016-10" db="EMBL/GenBank/DDBJ databases">
        <authorList>
            <person name="Varghese N."/>
            <person name="Submissions S."/>
        </authorList>
    </citation>
    <scope>NUCLEOTIDE SEQUENCE [LARGE SCALE GENOMIC DNA]</scope>
    <source>
        <strain evidence="2">DSM 25811 / CCM 8410 / LMG 26954 / E90</strain>
    </source>
</reference>
<dbReference type="SUPFAM" id="SSF158446">
    <property type="entry name" value="IVS-encoded protein-like"/>
    <property type="match status" value="1"/>
</dbReference>
<keyword evidence="2" id="KW-1185">Reference proteome</keyword>
<gene>
    <name evidence="1" type="ORF">SAMN04487894_104296</name>
</gene>
<dbReference type="Pfam" id="PF05635">
    <property type="entry name" value="23S_rRNA_IVP"/>
    <property type="match status" value="1"/>
</dbReference>
<protein>
    <submittedName>
        <fullName evidence="1">Four helix bundle protein</fullName>
    </submittedName>
</protein>
<dbReference type="InterPro" id="IPR012657">
    <property type="entry name" value="23S_rRNA-intervening_sequence"/>
</dbReference>
<dbReference type="OrthoDB" id="5515766at2"/>
<dbReference type="Proteomes" id="UP000198757">
    <property type="component" value="Unassembled WGS sequence"/>
</dbReference>
<name>A0A1G6Q6R1_NIADE</name>
<accession>A0A1G6Q6R1</accession>
<dbReference type="STRING" id="1285928.SAMN04487894_104296"/>
<organism evidence="1 2">
    <name type="scientific">Niabella drilacis (strain DSM 25811 / CCM 8410 / CCUG 62505 / LMG 26954 / E90)</name>
    <dbReference type="NCBI Taxonomy" id="1285928"/>
    <lineage>
        <taxon>Bacteria</taxon>
        <taxon>Pseudomonadati</taxon>
        <taxon>Bacteroidota</taxon>
        <taxon>Chitinophagia</taxon>
        <taxon>Chitinophagales</taxon>
        <taxon>Chitinophagaceae</taxon>
        <taxon>Niabella</taxon>
    </lineage>
</organism>
<evidence type="ECO:0000313" key="2">
    <source>
        <dbReference type="Proteomes" id="UP000198757"/>
    </source>
</evidence>
<dbReference type="NCBIfam" id="TIGR02436">
    <property type="entry name" value="four helix bundle protein"/>
    <property type="match status" value="1"/>
</dbReference>
<dbReference type="InterPro" id="IPR036583">
    <property type="entry name" value="23S_rRNA_IVS_sf"/>
</dbReference>
<proteinExistence type="predicted"/>
<dbReference type="Gene3D" id="1.20.1440.60">
    <property type="entry name" value="23S rRNA-intervening sequence"/>
    <property type="match status" value="1"/>
</dbReference>
<evidence type="ECO:0000313" key="1">
    <source>
        <dbReference type="EMBL" id="SDC87911.1"/>
    </source>
</evidence>
<dbReference type="EMBL" id="FMZO01000004">
    <property type="protein sequence ID" value="SDC87911.1"/>
    <property type="molecule type" value="Genomic_DNA"/>
</dbReference>